<keyword evidence="2" id="KW-1185">Reference proteome</keyword>
<dbReference type="AlphaFoldDB" id="L7FCG3"/>
<dbReference type="RefSeq" id="WP_006375542.1">
    <property type="nucleotide sequence ID" value="NZ_AEJB01000160.1"/>
</dbReference>
<evidence type="ECO:0000313" key="2">
    <source>
        <dbReference type="Proteomes" id="UP000010931"/>
    </source>
</evidence>
<sequence>MGIGHLERLGRARELLAARGTDTSRCALACFGGAGFSDALRTEAARVGDVVLVGLDELYGRSVPAGALA</sequence>
<reference evidence="1 2" key="1">
    <citation type="journal article" date="2011" name="Plasmid">
        <title>Streptomyces turgidiscabies Car8 contains a modular pathogenicity island that shares virulence genes with other actinobacterial plant pathogens.</title>
        <authorList>
            <person name="Huguet-Tapia J.C."/>
            <person name="Badger J.H."/>
            <person name="Loria R."/>
            <person name="Pettis G.S."/>
        </authorList>
    </citation>
    <scope>NUCLEOTIDE SEQUENCE [LARGE SCALE GENOMIC DNA]</scope>
    <source>
        <strain evidence="1 2">Car8</strain>
    </source>
</reference>
<gene>
    <name evidence="1" type="ORF">STRTUCAR8_06274</name>
</gene>
<dbReference type="GeneID" id="97400386"/>
<accession>L7FCG3</accession>
<organism evidence="1 2">
    <name type="scientific">Streptomyces turgidiscabies (strain Car8)</name>
    <dbReference type="NCBI Taxonomy" id="698760"/>
    <lineage>
        <taxon>Bacteria</taxon>
        <taxon>Bacillati</taxon>
        <taxon>Actinomycetota</taxon>
        <taxon>Actinomycetes</taxon>
        <taxon>Kitasatosporales</taxon>
        <taxon>Streptomycetaceae</taxon>
        <taxon>Streptomyces</taxon>
    </lineage>
</organism>
<protein>
    <submittedName>
        <fullName evidence="1">Uncharacterized protein</fullName>
    </submittedName>
</protein>
<evidence type="ECO:0000313" key="1">
    <source>
        <dbReference type="EMBL" id="ELP69248.1"/>
    </source>
</evidence>
<proteinExistence type="predicted"/>
<comment type="caution">
    <text evidence="1">The sequence shown here is derived from an EMBL/GenBank/DDBJ whole genome shotgun (WGS) entry which is preliminary data.</text>
</comment>
<dbReference type="PATRIC" id="fig|698760.3.peg.2067"/>
<dbReference type="STRING" id="85558.T45_02151"/>
<dbReference type="Proteomes" id="UP000010931">
    <property type="component" value="Unassembled WGS sequence"/>
</dbReference>
<dbReference type="EMBL" id="AEJB01000160">
    <property type="protein sequence ID" value="ELP69248.1"/>
    <property type="molecule type" value="Genomic_DNA"/>
</dbReference>
<name>L7FCG3_STRT8</name>